<evidence type="ECO:0000313" key="1">
    <source>
        <dbReference type="EMBL" id="KAF2245497.1"/>
    </source>
</evidence>
<dbReference type="RefSeq" id="XP_033680501.1">
    <property type="nucleotide sequence ID" value="XM_033829660.1"/>
</dbReference>
<reference evidence="1" key="1">
    <citation type="journal article" date="2020" name="Stud. Mycol.">
        <title>101 Dothideomycetes genomes: a test case for predicting lifestyles and emergence of pathogens.</title>
        <authorList>
            <person name="Haridas S."/>
            <person name="Albert R."/>
            <person name="Binder M."/>
            <person name="Bloem J."/>
            <person name="Labutti K."/>
            <person name="Salamov A."/>
            <person name="Andreopoulos B."/>
            <person name="Baker S."/>
            <person name="Barry K."/>
            <person name="Bills G."/>
            <person name="Bluhm B."/>
            <person name="Cannon C."/>
            <person name="Castanera R."/>
            <person name="Culley D."/>
            <person name="Daum C."/>
            <person name="Ezra D."/>
            <person name="Gonzalez J."/>
            <person name="Henrissat B."/>
            <person name="Kuo A."/>
            <person name="Liang C."/>
            <person name="Lipzen A."/>
            <person name="Lutzoni F."/>
            <person name="Magnuson J."/>
            <person name="Mondo S."/>
            <person name="Nolan M."/>
            <person name="Ohm R."/>
            <person name="Pangilinan J."/>
            <person name="Park H.-J."/>
            <person name="Ramirez L."/>
            <person name="Alfaro M."/>
            <person name="Sun H."/>
            <person name="Tritt A."/>
            <person name="Yoshinaga Y."/>
            <person name="Zwiers L.-H."/>
            <person name="Turgeon B."/>
            <person name="Goodwin S."/>
            <person name="Spatafora J."/>
            <person name="Crous P."/>
            <person name="Grigoriev I."/>
        </authorList>
    </citation>
    <scope>NUCLEOTIDE SEQUENCE</scope>
    <source>
        <strain evidence="1">CBS 122368</strain>
    </source>
</reference>
<dbReference type="Proteomes" id="UP000800094">
    <property type="component" value="Unassembled WGS sequence"/>
</dbReference>
<organism evidence="1 2">
    <name type="scientific">Trematosphaeria pertusa</name>
    <dbReference type="NCBI Taxonomy" id="390896"/>
    <lineage>
        <taxon>Eukaryota</taxon>
        <taxon>Fungi</taxon>
        <taxon>Dikarya</taxon>
        <taxon>Ascomycota</taxon>
        <taxon>Pezizomycotina</taxon>
        <taxon>Dothideomycetes</taxon>
        <taxon>Pleosporomycetidae</taxon>
        <taxon>Pleosporales</taxon>
        <taxon>Massarineae</taxon>
        <taxon>Trematosphaeriaceae</taxon>
        <taxon>Trematosphaeria</taxon>
    </lineage>
</organism>
<proteinExistence type="predicted"/>
<accession>A0A6A6I595</accession>
<keyword evidence="2" id="KW-1185">Reference proteome</keyword>
<dbReference type="AlphaFoldDB" id="A0A6A6I595"/>
<dbReference type="EMBL" id="ML987200">
    <property type="protein sequence ID" value="KAF2245497.1"/>
    <property type="molecule type" value="Genomic_DNA"/>
</dbReference>
<dbReference type="GeneID" id="54582990"/>
<evidence type="ECO:0000313" key="2">
    <source>
        <dbReference type="Proteomes" id="UP000800094"/>
    </source>
</evidence>
<gene>
    <name evidence="1" type="ORF">BU26DRAFT_521928</name>
</gene>
<protein>
    <submittedName>
        <fullName evidence="1">Uncharacterized protein</fullName>
    </submittedName>
</protein>
<sequence length="70" mass="8186">MIGCFDARTRMLGSGLRLLKSYVKEIEGFDENVSMWQWMEDRAVRVDGWSDVSGWMMRALRDVRVQLSTL</sequence>
<name>A0A6A6I595_9PLEO</name>